<sequence>MGRVGYVKAGYRWLRWHTFLVPIQTMPEPICAERRNCLLEILKVKSRKIPKKRGIQMQKKSVYTSFFMQHFMQDKTNITL</sequence>
<proteinExistence type="predicted"/>
<name>A0A379WVV1_SALET</name>
<dbReference type="Proteomes" id="UP000254712">
    <property type="component" value="Unassembled WGS sequence"/>
</dbReference>
<evidence type="ECO:0000313" key="2">
    <source>
        <dbReference type="Proteomes" id="UP000254712"/>
    </source>
</evidence>
<reference evidence="1 2" key="1">
    <citation type="submission" date="2018-06" db="EMBL/GenBank/DDBJ databases">
        <authorList>
            <consortium name="Pathogen Informatics"/>
            <person name="Doyle S."/>
        </authorList>
    </citation>
    <scope>NUCLEOTIDE SEQUENCE [LARGE SCALE GENOMIC DNA]</scope>
    <source>
        <strain evidence="1 2">NCTC8261</strain>
    </source>
</reference>
<organism evidence="1 2">
    <name type="scientific">Salmonella enterica I</name>
    <dbReference type="NCBI Taxonomy" id="59201"/>
    <lineage>
        <taxon>Bacteria</taxon>
        <taxon>Pseudomonadati</taxon>
        <taxon>Pseudomonadota</taxon>
        <taxon>Gammaproteobacteria</taxon>
        <taxon>Enterobacterales</taxon>
        <taxon>Enterobacteriaceae</taxon>
        <taxon>Salmonella</taxon>
    </lineage>
</organism>
<gene>
    <name evidence="1" type="ORF">NCTC8261_04515</name>
</gene>
<evidence type="ECO:0000313" key="1">
    <source>
        <dbReference type="EMBL" id="SUH38193.1"/>
    </source>
</evidence>
<accession>A0A379WVV1</accession>
<protein>
    <submittedName>
        <fullName evidence="1">Uncharacterized protein</fullName>
    </submittedName>
</protein>
<dbReference type="AlphaFoldDB" id="A0A379WVV1"/>
<dbReference type="EMBL" id="UGXT01000002">
    <property type="protein sequence ID" value="SUH38193.1"/>
    <property type="molecule type" value="Genomic_DNA"/>
</dbReference>